<dbReference type="RefSeq" id="WP_067620554.1">
    <property type="nucleotide sequence ID" value="NZ_MAGO01000015.1"/>
</dbReference>
<name>A0A1B9F301_9BACT</name>
<proteinExistence type="predicted"/>
<keyword evidence="2" id="KW-1185">Reference proteome</keyword>
<dbReference type="EMBL" id="MAGO01000015">
    <property type="protein sequence ID" value="OCC14253.1"/>
    <property type="molecule type" value="Genomic_DNA"/>
</dbReference>
<protein>
    <submittedName>
        <fullName evidence="1">Uncharacterized protein</fullName>
    </submittedName>
</protein>
<dbReference type="STRING" id="1156395.DBT_2325"/>
<evidence type="ECO:0000313" key="2">
    <source>
        <dbReference type="Proteomes" id="UP000093080"/>
    </source>
</evidence>
<comment type="caution">
    <text evidence="1">The sequence shown here is derived from an EMBL/GenBank/DDBJ whole genome shotgun (WGS) entry which is preliminary data.</text>
</comment>
<dbReference type="AlphaFoldDB" id="A0A1B9F301"/>
<dbReference type="OrthoDB" id="5432689at2"/>
<gene>
    <name evidence="1" type="ORF">DBT_2325</name>
</gene>
<dbReference type="Proteomes" id="UP000093080">
    <property type="component" value="Unassembled WGS sequence"/>
</dbReference>
<sequence length="210" mass="23423">MTDSGKARIRSLALSVCLILVSVSIVWAGESRIPDSLIKDIQKLDLGRAGYRLCYPLSEEQLRKAEEQSLPPTAEGTFRFKDGDLQIVAEKDSNLVILISEYHKVWSRKAIKDLVGSFTLGYGFPTTTAHGQTLYWFFSADGELLDENNYKDYITQNGNGSVIATIKVQTTSFLRSERDKGKGDGVSSDEPDSGYYLIYSSPILEMFVKQ</sequence>
<organism evidence="1 2">
    <name type="scientific">Dissulfuribacter thermophilus</name>
    <dbReference type="NCBI Taxonomy" id="1156395"/>
    <lineage>
        <taxon>Bacteria</taxon>
        <taxon>Pseudomonadati</taxon>
        <taxon>Thermodesulfobacteriota</taxon>
        <taxon>Dissulfuribacteria</taxon>
        <taxon>Dissulfuribacterales</taxon>
        <taxon>Dissulfuribacteraceae</taxon>
        <taxon>Dissulfuribacter</taxon>
    </lineage>
</organism>
<reference evidence="1 2" key="1">
    <citation type="submission" date="2016-06" db="EMBL/GenBank/DDBJ databases">
        <title>Respiratory ammonification of nitrate coupled to the oxidation of elemental sulfur in deep-sea autotrophic thermophilic bacteria.</title>
        <authorList>
            <person name="Slobodkina G.B."/>
            <person name="Mardanov A.V."/>
            <person name="Ravin N.V."/>
            <person name="Frolova A.A."/>
            <person name="Viryasiv M.B."/>
            <person name="Chernyh N.A."/>
            <person name="Bonch-Osmolovskaya E.A."/>
            <person name="Slobodkin A.I."/>
        </authorList>
    </citation>
    <scope>NUCLEOTIDE SEQUENCE [LARGE SCALE GENOMIC DNA]</scope>
    <source>
        <strain evidence="1 2">S69</strain>
    </source>
</reference>
<accession>A0A1B9F301</accession>
<evidence type="ECO:0000313" key="1">
    <source>
        <dbReference type="EMBL" id="OCC14253.1"/>
    </source>
</evidence>